<evidence type="ECO:0000313" key="4">
    <source>
        <dbReference type="Proteomes" id="UP000177791"/>
    </source>
</evidence>
<proteinExistence type="predicted"/>
<dbReference type="STRING" id="1908236.BEN48_08710"/>
<sequence>MTFFLKTAAVLLCLSATACQSDNTTDLAADLNSSNPGVAAQASKVQQLQVQLEQQQATIEAEKQKLQAMQQQLDGARENLTGLKRQTAATQ</sequence>
<keyword evidence="1" id="KW-0175">Coiled coil</keyword>
<dbReference type="RefSeq" id="WP_070732067.1">
    <property type="nucleotide sequence ID" value="NZ_MDZC01000014.1"/>
</dbReference>
<comment type="caution">
    <text evidence="3">The sequence shown here is derived from an EMBL/GenBank/DDBJ whole genome shotgun (WGS) entry which is preliminary data.</text>
</comment>
<keyword evidence="4" id="KW-1185">Reference proteome</keyword>
<evidence type="ECO:0000313" key="3">
    <source>
        <dbReference type="EMBL" id="OGX88688.1"/>
    </source>
</evidence>
<organism evidence="3 4">
    <name type="scientific">Hymenobacter glacialis</name>
    <dbReference type="NCBI Taxonomy" id="1908236"/>
    <lineage>
        <taxon>Bacteria</taxon>
        <taxon>Pseudomonadati</taxon>
        <taxon>Bacteroidota</taxon>
        <taxon>Cytophagia</taxon>
        <taxon>Cytophagales</taxon>
        <taxon>Hymenobacteraceae</taxon>
        <taxon>Hymenobacter</taxon>
    </lineage>
</organism>
<gene>
    <name evidence="3" type="ORF">BEN48_08710</name>
</gene>
<reference evidence="3 4" key="1">
    <citation type="submission" date="2016-08" db="EMBL/GenBank/DDBJ databases">
        <title>Hymenobacter coccineus sp. nov., Hymenobacter lapidarius sp. nov. and Hymenobacter glacialis sp. nov., isolated from Antarctic soil.</title>
        <authorList>
            <person name="Sedlacek I."/>
            <person name="Kralova S."/>
            <person name="Kyrova K."/>
            <person name="Maslanova I."/>
            <person name="Stankova E."/>
            <person name="Vrbovska V."/>
            <person name="Nemec M."/>
            <person name="Bartak M."/>
            <person name="Svec P."/>
            <person name="Busse H.-J."/>
            <person name="Pantucek R."/>
        </authorList>
    </citation>
    <scope>NUCLEOTIDE SEQUENCE [LARGE SCALE GENOMIC DNA]</scope>
    <source>
        <strain evidence="3 4">CCM 8648</strain>
    </source>
</reference>
<dbReference type="Proteomes" id="UP000177791">
    <property type="component" value="Unassembled WGS sequence"/>
</dbReference>
<keyword evidence="2" id="KW-0732">Signal</keyword>
<accession>A0A1G1TCV5</accession>
<feature type="coiled-coil region" evidence="1">
    <location>
        <begin position="38"/>
        <end position="86"/>
    </location>
</feature>
<feature type="chain" id="PRO_5009579347" evidence="2">
    <location>
        <begin position="22"/>
        <end position="91"/>
    </location>
</feature>
<evidence type="ECO:0000256" key="1">
    <source>
        <dbReference type="SAM" id="Coils"/>
    </source>
</evidence>
<evidence type="ECO:0000256" key="2">
    <source>
        <dbReference type="SAM" id="SignalP"/>
    </source>
</evidence>
<dbReference type="PROSITE" id="PS51257">
    <property type="entry name" value="PROKAR_LIPOPROTEIN"/>
    <property type="match status" value="1"/>
</dbReference>
<name>A0A1G1TCV5_9BACT</name>
<dbReference type="AlphaFoldDB" id="A0A1G1TCV5"/>
<dbReference type="EMBL" id="MDZC01000014">
    <property type="protein sequence ID" value="OGX88688.1"/>
    <property type="molecule type" value="Genomic_DNA"/>
</dbReference>
<protein>
    <submittedName>
        <fullName evidence="3">Uncharacterized protein</fullName>
    </submittedName>
</protein>
<feature type="signal peptide" evidence="2">
    <location>
        <begin position="1"/>
        <end position="21"/>
    </location>
</feature>
<dbReference type="OrthoDB" id="886903at2"/>